<proteinExistence type="predicted"/>
<keyword evidence="1" id="KW-0732">Signal</keyword>
<organism evidence="2 3">
    <name type="scientific">Hymenoscyphus fraxineus</name>
    <dbReference type="NCBI Taxonomy" id="746836"/>
    <lineage>
        <taxon>Eukaryota</taxon>
        <taxon>Fungi</taxon>
        <taxon>Dikarya</taxon>
        <taxon>Ascomycota</taxon>
        <taxon>Pezizomycotina</taxon>
        <taxon>Leotiomycetes</taxon>
        <taxon>Helotiales</taxon>
        <taxon>Helotiaceae</taxon>
        <taxon>Hymenoscyphus</taxon>
    </lineage>
</organism>
<accession>A0A9N9LBU7</accession>
<protein>
    <submittedName>
        <fullName evidence="2">Uncharacterized protein</fullName>
    </submittedName>
</protein>
<dbReference type="AlphaFoldDB" id="A0A9N9LBU7"/>
<name>A0A9N9LBU7_9HELO</name>
<sequence length="112" mass="12302">MKSFGLIFLMGSGLIPATVLGEPTYDFGCCVRMDRGGNNEREGPYVRRPRASVYCCGKFGRKLTFYGEDDKGENYGCKIDGLKINGVNEFDKCCADEGKALGFVSWGQCSVE</sequence>
<gene>
    <name evidence="2" type="ORF">HYFRA_00013826</name>
</gene>
<reference evidence="2" key="1">
    <citation type="submission" date="2021-07" db="EMBL/GenBank/DDBJ databases">
        <authorList>
            <person name="Durling M."/>
        </authorList>
    </citation>
    <scope>NUCLEOTIDE SEQUENCE</scope>
</reference>
<feature type="signal peptide" evidence="1">
    <location>
        <begin position="1"/>
        <end position="21"/>
    </location>
</feature>
<comment type="caution">
    <text evidence="2">The sequence shown here is derived from an EMBL/GenBank/DDBJ whole genome shotgun (WGS) entry which is preliminary data.</text>
</comment>
<keyword evidence="3" id="KW-1185">Reference proteome</keyword>
<feature type="chain" id="PRO_5040177169" evidence="1">
    <location>
        <begin position="22"/>
        <end position="112"/>
    </location>
</feature>
<evidence type="ECO:0000313" key="2">
    <source>
        <dbReference type="EMBL" id="CAG8961365.1"/>
    </source>
</evidence>
<evidence type="ECO:0000256" key="1">
    <source>
        <dbReference type="SAM" id="SignalP"/>
    </source>
</evidence>
<dbReference type="Proteomes" id="UP000696280">
    <property type="component" value="Unassembled WGS sequence"/>
</dbReference>
<dbReference type="EMBL" id="CAJVRL010000107">
    <property type="protein sequence ID" value="CAG8961365.1"/>
    <property type="molecule type" value="Genomic_DNA"/>
</dbReference>
<evidence type="ECO:0000313" key="3">
    <source>
        <dbReference type="Proteomes" id="UP000696280"/>
    </source>
</evidence>